<dbReference type="Pfam" id="PF01638">
    <property type="entry name" value="HxlR"/>
    <property type="match status" value="1"/>
</dbReference>
<evidence type="ECO:0000259" key="4">
    <source>
        <dbReference type="PROSITE" id="PS51118"/>
    </source>
</evidence>
<keyword evidence="2 5" id="KW-0238">DNA-binding</keyword>
<dbReference type="Gene3D" id="1.10.10.10">
    <property type="entry name" value="Winged helix-like DNA-binding domain superfamily/Winged helix DNA-binding domain"/>
    <property type="match status" value="1"/>
</dbReference>
<dbReference type="PANTHER" id="PTHR33204">
    <property type="entry name" value="TRANSCRIPTIONAL REGULATOR, MARR FAMILY"/>
    <property type="match status" value="1"/>
</dbReference>
<evidence type="ECO:0000256" key="2">
    <source>
        <dbReference type="ARBA" id="ARBA00023125"/>
    </source>
</evidence>
<name>A0ABU8BNI7_9BRAD</name>
<dbReference type="Proteomes" id="UP001364224">
    <property type="component" value="Unassembled WGS sequence"/>
</dbReference>
<dbReference type="PANTHER" id="PTHR33204:SF29">
    <property type="entry name" value="TRANSCRIPTIONAL REGULATOR"/>
    <property type="match status" value="1"/>
</dbReference>
<evidence type="ECO:0000256" key="3">
    <source>
        <dbReference type="ARBA" id="ARBA00023163"/>
    </source>
</evidence>
<sequence length="133" mass="14892">MVYHRKRPALDPCPVEAVLAMVAGKWKARVLYLLSLDDLTFGEVRASVGNIRQQVLATVLSEMRASGIVRRADDCNAKETRYALTERGRELVQLLLPLSDWGNGLLAEKGELWRAPRIRRKSWSSGGTSETAR</sequence>
<keyword evidence="1" id="KW-0805">Transcription regulation</keyword>
<accession>A0ABU8BNI7</accession>
<evidence type="ECO:0000256" key="1">
    <source>
        <dbReference type="ARBA" id="ARBA00023015"/>
    </source>
</evidence>
<protein>
    <submittedName>
        <fullName evidence="5">DNA-binding HxlR family transcriptional regulator</fullName>
    </submittedName>
</protein>
<dbReference type="EMBL" id="JAZHRV010000001">
    <property type="protein sequence ID" value="MEH2560130.1"/>
    <property type="molecule type" value="Genomic_DNA"/>
</dbReference>
<feature type="domain" description="HTH hxlR-type" evidence="4">
    <location>
        <begin position="13"/>
        <end position="110"/>
    </location>
</feature>
<dbReference type="InterPro" id="IPR036390">
    <property type="entry name" value="WH_DNA-bd_sf"/>
</dbReference>
<keyword evidence="3" id="KW-0804">Transcription</keyword>
<dbReference type="InterPro" id="IPR036388">
    <property type="entry name" value="WH-like_DNA-bd_sf"/>
</dbReference>
<dbReference type="RefSeq" id="WP_334356919.1">
    <property type="nucleotide sequence ID" value="NZ_JAZHRV010000001.1"/>
</dbReference>
<gene>
    <name evidence="5" type="ORF">V1286_007659</name>
</gene>
<dbReference type="InterPro" id="IPR002577">
    <property type="entry name" value="HTH_HxlR"/>
</dbReference>
<proteinExistence type="predicted"/>
<dbReference type="PROSITE" id="PS51118">
    <property type="entry name" value="HTH_HXLR"/>
    <property type="match status" value="1"/>
</dbReference>
<dbReference type="GO" id="GO:0003677">
    <property type="term" value="F:DNA binding"/>
    <property type="evidence" value="ECO:0007669"/>
    <property type="project" value="UniProtKB-KW"/>
</dbReference>
<evidence type="ECO:0000313" key="6">
    <source>
        <dbReference type="Proteomes" id="UP001364224"/>
    </source>
</evidence>
<organism evidence="5 6">
    <name type="scientific">Bradyrhizobium algeriense</name>
    <dbReference type="NCBI Taxonomy" id="634784"/>
    <lineage>
        <taxon>Bacteria</taxon>
        <taxon>Pseudomonadati</taxon>
        <taxon>Pseudomonadota</taxon>
        <taxon>Alphaproteobacteria</taxon>
        <taxon>Hyphomicrobiales</taxon>
        <taxon>Nitrobacteraceae</taxon>
        <taxon>Bradyrhizobium</taxon>
    </lineage>
</organism>
<evidence type="ECO:0000313" key="5">
    <source>
        <dbReference type="EMBL" id="MEH2560130.1"/>
    </source>
</evidence>
<reference evidence="5 6" key="1">
    <citation type="submission" date="2024-02" db="EMBL/GenBank/DDBJ databases">
        <title>Adaptive strategies in a cosmopolitan and abundant soil bacterium.</title>
        <authorList>
            <person name="Carini P."/>
        </authorList>
    </citation>
    <scope>NUCLEOTIDE SEQUENCE [LARGE SCALE GENOMIC DNA]</scope>
    <source>
        <strain evidence="5 6">AZCC 1608</strain>
    </source>
</reference>
<dbReference type="SUPFAM" id="SSF46785">
    <property type="entry name" value="Winged helix' DNA-binding domain"/>
    <property type="match status" value="1"/>
</dbReference>
<comment type="caution">
    <text evidence="5">The sequence shown here is derived from an EMBL/GenBank/DDBJ whole genome shotgun (WGS) entry which is preliminary data.</text>
</comment>
<keyword evidence="6" id="KW-1185">Reference proteome</keyword>